<keyword evidence="9" id="KW-0472">Membrane</keyword>
<dbReference type="InterPro" id="IPR013783">
    <property type="entry name" value="Ig-like_fold"/>
</dbReference>
<evidence type="ECO:0000256" key="9">
    <source>
        <dbReference type="SAM" id="Phobius"/>
    </source>
</evidence>
<dbReference type="SMART" id="SM00635">
    <property type="entry name" value="BID_2"/>
    <property type="match status" value="2"/>
</dbReference>
<feature type="active site" description="Charge relay system" evidence="6 7">
    <location>
        <position position="330"/>
    </location>
</feature>
<keyword evidence="13" id="KW-1185">Reference proteome</keyword>
<dbReference type="InterPro" id="IPR022398">
    <property type="entry name" value="Peptidase_S8_His-AS"/>
</dbReference>
<evidence type="ECO:0000313" key="12">
    <source>
        <dbReference type="EMBL" id="GMA29139.1"/>
    </source>
</evidence>
<dbReference type="GO" id="GO:0016020">
    <property type="term" value="C:membrane"/>
    <property type="evidence" value="ECO:0007669"/>
    <property type="project" value="InterPro"/>
</dbReference>
<feature type="chain" id="PRO_5041233915" description="BIG2 domain-containing protein" evidence="10">
    <location>
        <begin position="30"/>
        <end position="2439"/>
    </location>
</feature>
<evidence type="ECO:0000256" key="5">
    <source>
        <dbReference type="ARBA" id="ARBA00022825"/>
    </source>
</evidence>
<evidence type="ECO:0000256" key="3">
    <source>
        <dbReference type="ARBA" id="ARBA00022729"/>
    </source>
</evidence>
<feature type="signal peptide" evidence="10">
    <location>
        <begin position="1"/>
        <end position="29"/>
    </location>
</feature>
<protein>
    <recommendedName>
        <fullName evidence="11">BIG2 domain-containing protein</fullName>
    </recommendedName>
</protein>
<dbReference type="InterPro" id="IPR032675">
    <property type="entry name" value="LRR_dom_sf"/>
</dbReference>
<dbReference type="Gene3D" id="3.50.30.30">
    <property type="match status" value="1"/>
</dbReference>
<dbReference type="GO" id="GO:0005975">
    <property type="term" value="P:carbohydrate metabolic process"/>
    <property type="evidence" value="ECO:0007669"/>
    <property type="project" value="UniProtKB-ARBA"/>
</dbReference>
<proteinExistence type="inferred from homology"/>
<dbReference type="Pfam" id="PF02368">
    <property type="entry name" value="Big_2"/>
    <property type="match status" value="1"/>
</dbReference>
<dbReference type="Pfam" id="PF00082">
    <property type="entry name" value="Peptidase_S8"/>
    <property type="match status" value="1"/>
</dbReference>
<gene>
    <name evidence="12" type="ORF">GCM10025874_23920</name>
</gene>
<evidence type="ECO:0000313" key="13">
    <source>
        <dbReference type="Proteomes" id="UP001157160"/>
    </source>
</evidence>
<evidence type="ECO:0000256" key="1">
    <source>
        <dbReference type="ARBA" id="ARBA00011073"/>
    </source>
</evidence>
<dbReference type="PANTHER" id="PTHR43806">
    <property type="entry name" value="PEPTIDASE S8"/>
    <property type="match status" value="1"/>
</dbReference>
<dbReference type="PRINTS" id="PR00723">
    <property type="entry name" value="SUBTILISIN"/>
</dbReference>
<keyword evidence="2 7" id="KW-0645">Protease</keyword>
<feature type="transmembrane region" description="Helical" evidence="9">
    <location>
        <begin position="2410"/>
        <end position="2432"/>
    </location>
</feature>
<keyword evidence="4 7" id="KW-0378">Hydrolase</keyword>
<feature type="compositionally biased region" description="Basic and acidic residues" evidence="8">
    <location>
        <begin position="2383"/>
        <end position="2395"/>
    </location>
</feature>
<keyword evidence="3 10" id="KW-0732">Signal</keyword>
<evidence type="ECO:0000256" key="7">
    <source>
        <dbReference type="PROSITE-ProRule" id="PRU01240"/>
    </source>
</evidence>
<dbReference type="InterPro" id="IPR003343">
    <property type="entry name" value="Big_2"/>
</dbReference>
<feature type="domain" description="BIG2" evidence="11">
    <location>
        <begin position="1243"/>
        <end position="1324"/>
    </location>
</feature>
<name>A0AA37UF62_9MICO</name>
<comment type="caution">
    <text evidence="12">The sequence shown here is derived from an EMBL/GenBank/DDBJ whole genome shotgun (WGS) entry which is preliminary data.</text>
</comment>
<sequence>MHRPARAIRFAAIVTLSLGLVAASSPAAAAPTAPPTAAVASTEPAEPAEPPAAPADPADPANPPARGSGSEPVEEPFTPEQLLEPAGGGLPGGGLPGGGLPGIEPSRTDLEQPTAEVAAGNVTVIVQLDEGVGLPWWRTLFGASDEARHDHVRERIAALVEALPDELPYENAASQEGAPVYEPEFAEVADFTEALDGFAVTVPAALLPDIDELEGVRTAFVERVLEVPVAQSSDAALSNAAALAMMRADEVELRGEGQVVAVIDSGLDVEHEAFSGPLDEATLGLTADAAESLVERLGRGAFVGAKLPFVHDYADGDTDVVPRGSAGSDHGTHVAGIVGANAGEIRGTAPAAQLLIMKVASDVTGGIPDSALLAALDDAAAIGPDAVNLSLGVDAGLADPAGTVYSEVYAQLAARGITVNAAAGNAGSASQGNLGGRDLPFASDPDNATVSEPAAYPSVLAVASVDETEPLRAFGGPGGRSIGWLPAQGAAGQAVADFGALAEGDYPAVDAGYGSESDGTALLERHPDGLRDSIVLIERGGEGADGQRLSFEAKLRNVEAAAPAAVLFIDDEAWISAPRAPGIELDTIPAAIVSPEDGAALRAGGPIAIRPGLTVDPEWNATPSDFSSWGVAPDLTLKPEVSAPGGGIRSALIGGGYGDLSGTSMAAPQLAGLSALVRQRLERYEAFGSLDEAERSAAVTQLLMGTAHPIPGGDGVLVSPRKQGAGLVDAVAATTGTVLPSVVGAVEASRPKADLGDGTQGWDFSVRLQNLGARAQTFAIDASALSERIEDGFLQQRSQEWTDRGIDLAFGGDAEGSGADASVTVAAGATATVSVEVSIGAAFRDFVAEQAPNGAFVEGFVLLDAQDGVDLSVPFLGFHGDWSAVPVFDRPLWEGGAHQYGTALVSSSTGMPLGLNPLDPLVLGGAIDPAAIDPERFVVSDASFGSAPNRMQPVTGTLRSLERLRYDYRAADGTAVRSWQYDDAYKSLLDQRSSAMQYVEAKLGAPYFDGLDEQGRQVPDGEYVLEQTALTAGAEGAEQSQRFAFRYDTVGPRIEDLSVDEVDGVQTVSFTATDDTWLSAIDFHDPTFGGWFHRVLAGEPELREDGSRSYRFAVPMSELQQSWNDMGGEGAVPTAVPLFAWDYGLNASTRSTVELRPTPVSSVTVAPSELELVPGQLRQLTVSFEPSDATATDLVWSSSDETVATVSPSGRVSAQGAGETVVEARTESGATARSLVRVAAVADAVGMVLSEDVIDVPFGGTADVAAMTASALDGREVVWTSADERIVTVEARGDGREAVLRSGAATGEATVTARSETAAGRVVEATATIRVRQADYADFVIDAEGVLLDYRGTSQFVTVPGDVVGIADNAFRERRAATVHVPAGVEWIGDDVFRDMPALRQLTFEDTDEHPSRLQRVGANLIHRTLRMTEVELPRSVTEVGAGAFSVSTVQRVSLPAGVTRLSADLFSQSAQLREVRVSDAVVEIERNAFLTTPSLSALTLIDAETGEEGTGLPRALTTIGDSAFSGSGLAEVHLPDGVRSIGDFAFALVPASRIELNDGLERIGAGALQSTRVTDLVVPDSVTEVGRQAFGGMASLRTAHIGDRVGAGDLVTAFTRTPSLRSITVDDDALHYAVVDGALLDAQRELLVALPAALPVEDGRYRVPDGVREIVEEALLASPLRSVELPDSLRVVGPSAFAGAALERLDLPEAFERIERSAFSSNGALARVDLGGTVAIGGSAFDFAQSLTELDLRPDLQRLTSIGDRAFGNVPLVSVVLPDSVSSLGDLAFANNPALREVHLGAGLTELRMGAFTGSNGFSTLTVSERNPVFRADRNVLYGTLDDGQHLVLSLPTNSFAEYEVLPGTVQIDAQAFRNHASLERVVLPEGLLRLGVGAFNNTAKLREVVFPDSLEHVDGFYTTGLDTVMLGDRVRSVVSGAFMGRMPERLVLRGGQDASFADSMDFFETRQRSAFFGEGVREVRYSYGALPEVLVLPSTLRTLQLSTYAADASGVRLHVAGGPHTPAWAVAEAALLERGLDPTTQLLPYKPLTATVLAEGPFQRGASVPTTVLVDGGVPRERQLRLLEVGADGSQRVLQDWTDAAELAPSAAVGERMAALADEPQPGLGIRFDWTVPADGASLRAEARDTTLLTAGAQLRVAAPELQLDLDGSVTRVVAGEPAPTYTVRAAAPVDGGALSQQWFLDGEAVEGATGESFTPAGLTTGRHRIHAVVSSSVDGLVSRTVSRPAFVEVLQGAGTPVFGSSEPSEARYRVGDAPLALRADATAPDGGVLRYQWLLDGQPIDGATLPELLPATDAEGRRSYTVVVTNVLGGSSASATGPEQVVVVEPSPVVAPPTGPAEPGAPAGPSRPDTARQPSVAQPERSEGSERIDRADAGAPAERLTRTGASALPALAVAGVLLLAGVAVLAVGVRRRRTLD</sequence>
<feature type="compositionally biased region" description="Low complexity" evidence="8">
    <location>
        <begin position="28"/>
        <end position="45"/>
    </location>
</feature>
<dbReference type="PANTHER" id="PTHR43806:SF11">
    <property type="entry name" value="CEREVISIN-RELATED"/>
    <property type="match status" value="1"/>
</dbReference>
<dbReference type="InterPro" id="IPR000209">
    <property type="entry name" value="Peptidase_S8/S53_dom"/>
</dbReference>
<dbReference type="GO" id="GO:0004252">
    <property type="term" value="F:serine-type endopeptidase activity"/>
    <property type="evidence" value="ECO:0007669"/>
    <property type="project" value="UniProtKB-UniRule"/>
</dbReference>
<dbReference type="SUPFAM" id="SSF52025">
    <property type="entry name" value="PA domain"/>
    <property type="match status" value="1"/>
</dbReference>
<dbReference type="Gene3D" id="3.40.50.200">
    <property type="entry name" value="Peptidase S8/S53 domain"/>
    <property type="match status" value="1"/>
</dbReference>
<dbReference type="InterPro" id="IPR010435">
    <property type="entry name" value="C5a/SBT2-like_Fn3"/>
</dbReference>
<dbReference type="InterPro" id="IPR036852">
    <property type="entry name" value="Peptidase_S8/S53_dom_sf"/>
</dbReference>
<dbReference type="Pfam" id="PF13306">
    <property type="entry name" value="LRR_5"/>
    <property type="match status" value="5"/>
</dbReference>
<dbReference type="Gene3D" id="2.60.40.10">
    <property type="entry name" value="Immunoglobulins"/>
    <property type="match status" value="1"/>
</dbReference>
<dbReference type="InterPro" id="IPR050131">
    <property type="entry name" value="Peptidase_S8_subtilisin-like"/>
</dbReference>
<keyword evidence="9" id="KW-1133">Transmembrane helix</keyword>
<evidence type="ECO:0000256" key="4">
    <source>
        <dbReference type="ARBA" id="ARBA00022801"/>
    </source>
</evidence>
<keyword evidence="5 7" id="KW-0720">Serine protease</keyword>
<dbReference type="SUPFAM" id="SSF49373">
    <property type="entry name" value="Invasin/intimin cell-adhesion fragments"/>
    <property type="match status" value="1"/>
</dbReference>
<dbReference type="GO" id="GO:0006508">
    <property type="term" value="P:proteolysis"/>
    <property type="evidence" value="ECO:0007669"/>
    <property type="project" value="UniProtKB-KW"/>
</dbReference>
<feature type="region of interest" description="Disordered" evidence="8">
    <location>
        <begin position="28"/>
        <end position="113"/>
    </location>
</feature>
<keyword evidence="9" id="KW-0812">Transmembrane</keyword>
<dbReference type="RefSeq" id="WP_284232960.1">
    <property type="nucleotide sequence ID" value="NZ_BSUL01000001.1"/>
</dbReference>
<evidence type="ECO:0000259" key="11">
    <source>
        <dbReference type="SMART" id="SM00635"/>
    </source>
</evidence>
<dbReference type="InterPro" id="IPR023827">
    <property type="entry name" value="Peptidase_S8_Asp-AS"/>
</dbReference>
<evidence type="ECO:0000256" key="2">
    <source>
        <dbReference type="ARBA" id="ARBA00022670"/>
    </source>
</evidence>
<dbReference type="EMBL" id="BSUL01000001">
    <property type="protein sequence ID" value="GMA29139.1"/>
    <property type="molecule type" value="Genomic_DNA"/>
</dbReference>
<evidence type="ECO:0000256" key="10">
    <source>
        <dbReference type="SAM" id="SignalP"/>
    </source>
</evidence>
<dbReference type="Pfam" id="PF06280">
    <property type="entry name" value="fn3_5"/>
    <property type="match status" value="1"/>
</dbReference>
<dbReference type="PROSITE" id="PS00137">
    <property type="entry name" value="SUBTILASE_HIS"/>
    <property type="match status" value="1"/>
</dbReference>
<organism evidence="12 13">
    <name type="scientific">Arenivirga flava</name>
    <dbReference type="NCBI Taxonomy" id="1930060"/>
    <lineage>
        <taxon>Bacteria</taxon>
        <taxon>Bacillati</taxon>
        <taxon>Actinomycetota</taxon>
        <taxon>Actinomycetes</taxon>
        <taxon>Micrococcales</taxon>
        <taxon>Microbacteriaceae</taxon>
        <taxon>Arenivirga</taxon>
    </lineage>
</organism>
<dbReference type="Gene3D" id="2.60.40.1710">
    <property type="entry name" value="Subtilisin-like superfamily"/>
    <property type="match status" value="1"/>
</dbReference>
<dbReference type="SUPFAM" id="SSF52743">
    <property type="entry name" value="Subtilisin-like"/>
    <property type="match status" value="1"/>
</dbReference>
<dbReference type="InterPro" id="IPR008964">
    <property type="entry name" value="Invasin/intimin_cell_adhesion"/>
</dbReference>
<feature type="compositionally biased region" description="Gly residues" evidence="8">
    <location>
        <begin position="86"/>
        <end position="101"/>
    </location>
</feature>
<accession>A0AA37UF62</accession>
<dbReference type="Proteomes" id="UP001157160">
    <property type="component" value="Unassembled WGS sequence"/>
</dbReference>
<reference evidence="12 13" key="1">
    <citation type="journal article" date="2014" name="Int. J. Syst. Evol. Microbiol.">
        <title>Complete genome sequence of Corynebacterium casei LMG S-19264T (=DSM 44701T), isolated from a smear-ripened cheese.</title>
        <authorList>
            <consortium name="US DOE Joint Genome Institute (JGI-PGF)"/>
            <person name="Walter F."/>
            <person name="Albersmeier A."/>
            <person name="Kalinowski J."/>
            <person name="Ruckert C."/>
        </authorList>
    </citation>
    <scope>NUCLEOTIDE SEQUENCE [LARGE SCALE GENOMIC DNA]</scope>
    <source>
        <strain evidence="12 13">NBRC 112289</strain>
    </source>
</reference>
<dbReference type="Gene3D" id="3.80.10.10">
    <property type="entry name" value="Ribonuclease Inhibitor"/>
    <property type="match status" value="3"/>
</dbReference>
<dbReference type="PROSITE" id="PS51892">
    <property type="entry name" value="SUBTILASE"/>
    <property type="match status" value="1"/>
</dbReference>
<dbReference type="InterPro" id="IPR026906">
    <property type="entry name" value="LRR_5"/>
</dbReference>
<dbReference type="InterPro" id="IPR015500">
    <property type="entry name" value="Peptidase_S8_subtilisin-rel"/>
</dbReference>
<feature type="active site" description="Charge relay system" evidence="6 7">
    <location>
        <position position="264"/>
    </location>
</feature>
<comment type="similarity">
    <text evidence="1 7">Belongs to the peptidase S8 family.</text>
</comment>
<feature type="region of interest" description="Disordered" evidence="8">
    <location>
        <begin position="2350"/>
        <end position="2400"/>
    </location>
</feature>
<evidence type="ECO:0000256" key="8">
    <source>
        <dbReference type="SAM" id="MobiDB-lite"/>
    </source>
</evidence>
<feature type="domain" description="BIG2" evidence="11">
    <location>
        <begin position="1159"/>
        <end position="1236"/>
    </location>
</feature>
<dbReference type="Gene3D" id="2.60.40.1080">
    <property type="match status" value="2"/>
</dbReference>
<dbReference type="SUPFAM" id="SSF52058">
    <property type="entry name" value="L domain-like"/>
    <property type="match status" value="1"/>
</dbReference>
<feature type="active site" description="Charge relay system" evidence="6 7">
    <location>
        <position position="664"/>
    </location>
</feature>
<dbReference type="PROSITE" id="PS00136">
    <property type="entry name" value="SUBTILASE_ASP"/>
    <property type="match status" value="1"/>
</dbReference>
<dbReference type="InterPro" id="IPR046450">
    <property type="entry name" value="PA_dom_sf"/>
</dbReference>
<evidence type="ECO:0000256" key="6">
    <source>
        <dbReference type="PIRSR" id="PIRSR615500-1"/>
    </source>
</evidence>